<comment type="similarity">
    <text evidence="1">Belongs to the LytR/CpsA/Psr (LCP) family.</text>
</comment>
<dbReference type="InterPro" id="IPR050922">
    <property type="entry name" value="LytR/CpsA/Psr_CW_biosynth"/>
</dbReference>
<comment type="caution">
    <text evidence="4">The sequence shown here is derived from an EMBL/GenBank/DDBJ whole genome shotgun (WGS) entry which is preliminary data.</text>
</comment>
<dbReference type="InterPro" id="IPR004474">
    <property type="entry name" value="LytR_CpsA_psr"/>
</dbReference>
<keyword evidence="5" id="KW-1185">Reference proteome</keyword>
<evidence type="ECO:0000256" key="2">
    <source>
        <dbReference type="SAM" id="Phobius"/>
    </source>
</evidence>
<dbReference type="AlphaFoldDB" id="A0A6L5YTM7"/>
<protein>
    <submittedName>
        <fullName evidence="4">LytR family transcriptional regulator</fullName>
    </submittedName>
</protein>
<gene>
    <name evidence="4" type="ORF">FYJ75_08535</name>
</gene>
<evidence type="ECO:0000259" key="3">
    <source>
        <dbReference type="Pfam" id="PF03816"/>
    </source>
</evidence>
<dbReference type="PANTHER" id="PTHR33392">
    <property type="entry name" value="POLYISOPRENYL-TEICHOIC ACID--PEPTIDOGLYCAN TEICHOIC ACID TRANSFERASE TAGU"/>
    <property type="match status" value="1"/>
</dbReference>
<reference evidence="4 5" key="1">
    <citation type="submission" date="2019-08" db="EMBL/GenBank/DDBJ databases">
        <title>In-depth cultivation of the pig gut microbiome towards novel bacterial diversity and tailored functional studies.</title>
        <authorList>
            <person name="Wylensek D."/>
            <person name="Hitch T.C.A."/>
            <person name="Clavel T."/>
        </authorList>
    </citation>
    <scope>NUCLEOTIDE SEQUENCE [LARGE SCALE GENOMIC DNA]</scope>
    <source>
        <strain evidence="4 5">MUC/MUC-530-WT-4D</strain>
    </source>
</reference>
<keyword evidence="2" id="KW-0812">Transmembrane</keyword>
<sequence length="354" mass="39797">MKRGRDSPFFSVMGRTKEYMKKNSGRIIGIGILAVAAIALAAVVFVLDQKDKQNVAVVRKEPETQTVVSEDGQGATDYSSITYQGERYTYRKNLKTILFLGIDKNQDEVDPDHVGTEGRSDCMILFLVNTDDNTAQMLAIPRETMVDVEIYTMNGEYFSTQNEQITLQYAYGDSEKKSCWLTKKAVSKLMDNIPIDAYLSMQLEGVADITNLIGGVTLTMQKDYTYIDPAFSEGAMVNLQGELAKKFVRTRDTTAFASNEDRMDRQSQFIKAMVPQLKMGAADVQTFLNETSDYLTTDMDVDEIKSLMNCSLNDETLTIPGERVSTGDDTPEEYYVDDDALTRMIIELCYEKVE</sequence>
<dbReference type="NCBIfam" id="TIGR00350">
    <property type="entry name" value="lytR_cpsA_psr"/>
    <property type="match status" value="1"/>
</dbReference>
<feature type="domain" description="Cell envelope-related transcriptional attenuator" evidence="3">
    <location>
        <begin position="119"/>
        <end position="278"/>
    </location>
</feature>
<evidence type="ECO:0000313" key="4">
    <source>
        <dbReference type="EMBL" id="MST75071.1"/>
    </source>
</evidence>
<dbReference type="PANTHER" id="PTHR33392:SF6">
    <property type="entry name" value="POLYISOPRENYL-TEICHOIC ACID--PEPTIDOGLYCAN TEICHOIC ACID TRANSFERASE TAGU"/>
    <property type="match status" value="1"/>
</dbReference>
<proteinExistence type="inferred from homology"/>
<dbReference type="Proteomes" id="UP000474024">
    <property type="component" value="Unassembled WGS sequence"/>
</dbReference>
<accession>A0A6L5YTM7</accession>
<keyword evidence="2" id="KW-0472">Membrane</keyword>
<name>A0A6L5YTM7_9FIRM</name>
<evidence type="ECO:0000256" key="1">
    <source>
        <dbReference type="ARBA" id="ARBA00006068"/>
    </source>
</evidence>
<feature type="transmembrane region" description="Helical" evidence="2">
    <location>
        <begin position="27"/>
        <end position="47"/>
    </location>
</feature>
<organism evidence="4 5">
    <name type="scientific">Roseburia porci</name>
    <dbReference type="NCBI Taxonomy" id="2605790"/>
    <lineage>
        <taxon>Bacteria</taxon>
        <taxon>Bacillati</taxon>
        <taxon>Bacillota</taxon>
        <taxon>Clostridia</taxon>
        <taxon>Lachnospirales</taxon>
        <taxon>Lachnospiraceae</taxon>
        <taxon>Roseburia</taxon>
    </lineage>
</organism>
<keyword evidence="2" id="KW-1133">Transmembrane helix</keyword>
<dbReference type="EMBL" id="VUNI01000013">
    <property type="protein sequence ID" value="MST75071.1"/>
    <property type="molecule type" value="Genomic_DNA"/>
</dbReference>
<dbReference type="Pfam" id="PF03816">
    <property type="entry name" value="LytR_cpsA_psr"/>
    <property type="match status" value="1"/>
</dbReference>
<dbReference type="Gene3D" id="3.40.630.190">
    <property type="entry name" value="LCP protein"/>
    <property type="match status" value="1"/>
</dbReference>
<evidence type="ECO:0000313" key="5">
    <source>
        <dbReference type="Proteomes" id="UP000474024"/>
    </source>
</evidence>